<dbReference type="Pfam" id="PF10294">
    <property type="entry name" value="Methyltransf_16"/>
    <property type="match status" value="2"/>
</dbReference>
<dbReference type="GO" id="GO:0016740">
    <property type="term" value="F:transferase activity"/>
    <property type="evidence" value="ECO:0007669"/>
    <property type="project" value="UniProtKB-KW"/>
</dbReference>
<dbReference type="InterPro" id="IPR029426">
    <property type="entry name" value="FAM86_N"/>
</dbReference>
<name>A0A210QCN3_MIZYE</name>
<gene>
    <name evidence="4" type="ORF">KP79_PYT05216</name>
</gene>
<dbReference type="Gene3D" id="3.40.50.150">
    <property type="entry name" value="Vaccinia Virus protein VP39"/>
    <property type="match status" value="1"/>
</dbReference>
<keyword evidence="2" id="KW-0808">Transferase</keyword>
<protein>
    <submittedName>
        <fullName evidence="4">Protein FAM86A</fullName>
    </submittedName>
</protein>
<evidence type="ECO:0000259" key="3">
    <source>
        <dbReference type="Pfam" id="PF14904"/>
    </source>
</evidence>
<comment type="caution">
    <text evidence="4">The sequence shown here is derived from an EMBL/GenBank/DDBJ whole genome shotgun (WGS) entry which is preliminary data.</text>
</comment>
<dbReference type="PANTHER" id="PTHR14614">
    <property type="entry name" value="HEPATOCELLULAR CARCINOMA-ASSOCIATED ANTIGEN"/>
    <property type="match status" value="1"/>
</dbReference>
<feature type="domain" description="FAM86 N-terminal" evidence="3">
    <location>
        <begin position="14"/>
        <end position="101"/>
    </location>
</feature>
<dbReference type="OrthoDB" id="194386at2759"/>
<evidence type="ECO:0000313" key="4">
    <source>
        <dbReference type="EMBL" id="OWF46470.1"/>
    </source>
</evidence>
<dbReference type="STRING" id="6573.A0A210QCN3"/>
<organism evidence="4 5">
    <name type="scientific">Mizuhopecten yessoensis</name>
    <name type="common">Japanese scallop</name>
    <name type="synonym">Patinopecten yessoensis</name>
    <dbReference type="NCBI Taxonomy" id="6573"/>
    <lineage>
        <taxon>Eukaryota</taxon>
        <taxon>Metazoa</taxon>
        <taxon>Spiralia</taxon>
        <taxon>Lophotrochozoa</taxon>
        <taxon>Mollusca</taxon>
        <taxon>Bivalvia</taxon>
        <taxon>Autobranchia</taxon>
        <taxon>Pteriomorphia</taxon>
        <taxon>Pectinida</taxon>
        <taxon>Pectinoidea</taxon>
        <taxon>Pectinidae</taxon>
        <taxon>Mizuhopecten</taxon>
    </lineage>
</organism>
<evidence type="ECO:0000313" key="5">
    <source>
        <dbReference type="Proteomes" id="UP000242188"/>
    </source>
</evidence>
<dbReference type="InterPro" id="IPR029063">
    <property type="entry name" value="SAM-dependent_MTases_sf"/>
</dbReference>
<dbReference type="Pfam" id="PF14904">
    <property type="entry name" value="FAM86"/>
    <property type="match status" value="1"/>
</dbReference>
<dbReference type="InterPro" id="IPR019410">
    <property type="entry name" value="Methyltransf_16"/>
</dbReference>
<proteinExistence type="inferred from homology"/>
<accession>A0A210QCN3</accession>
<dbReference type="EMBL" id="NEDP02004182">
    <property type="protein sequence ID" value="OWF46470.1"/>
    <property type="molecule type" value="Genomic_DNA"/>
</dbReference>
<evidence type="ECO:0000256" key="1">
    <source>
        <dbReference type="ARBA" id="ARBA00005511"/>
    </source>
</evidence>
<dbReference type="SUPFAM" id="SSF53335">
    <property type="entry name" value="S-adenosyl-L-methionine-dependent methyltransferases"/>
    <property type="match status" value="1"/>
</dbReference>
<evidence type="ECO:0000256" key="2">
    <source>
        <dbReference type="ARBA" id="ARBA00022679"/>
    </source>
</evidence>
<sequence>MAASMSTTMSLEENILRDIRTQFFEMVPIRRMKWKTTHSIDDKDISPDLQRAVLKATVQDATCKQYPPSLSYQRAFVKSILHKLEDIDADICDEIYETYGDLLQQKEEEDDTLCYKTYTLPCGNTVSLQESVHLISQGTTGLSTWQAALHLSEWCSENSKFLENKRVLELGSGLGLTGITVCRKCQMKSYTFTDCHHQVLYLLMKNIETNFAKQTYLSQPTYTPSDIFPSTSKECTDKKDGRMMKSIRRQLSVNAEPSNPCTVSMCSDIMEISYTSTASSSYDEENSEDTFSDQNDFHVESQNWVMDECLPGMYFFDQDERIRLLKYDWETSDDRILWDLAPDIILAADVVFDKSIMPALVSVLRKLLSLEMENGQRATAFIASTIRNEDTRDHFLIVLANEGLTYEIVDSPKKKIFHYEDTIPIEILKIQCPAGS</sequence>
<dbReference type="GO" id="GO:0032991">
    <property type="term" value="C:protein-containing complex"/>
    <property type="evidence" value="ECO:0007669"/>
    <property type="project" value="TreeGrafter"/>
</dbReference>
<dbReference type="AlphaFoldDB" id="A0A210QCN3"/>
<reference evidence="4 5" key="1">
    <citation type="journal article" date="2017" name="Nat. Ecol. Evol.">
        <title>Scallop genome provides insights into evolution of bilaterian karyotype and development.</title>
        <authorList>
            <person name="Wang S."/>
            <person name="Zhang J."/>
            <person name="Jiao W."/>
            <person name="Li J."/>
            <person name="Xun X."/>
            <person name="Sun Y."/>
            <person name="Guo X."/>
            <person name="Huan P."/>
            <person name="Dong B."/>
            <person name="Zhang L."/>
            <person name="Hu X."/>
            <person name="Sun X."/>
            <person name="Wang J."/>
            <person name="Zhao C."/>
            <person name="Wang Y."/>
            <person name="Wang D."/>
            <person name="Huang X."/>
            <person name="Wang R."/>
            <person name="Lv J."/>
            <person name="Li Y."/>
            <person name="Zhang Z."/>
            <person name="Liu B."/>
            <person name="Lu W."/>
            <person name="Hui Y."/>
            <person name="Liang J."/>
            <person name="Zhou Z."/>
            <person name="Hou R."/>
            <person name="Li X."/>
            <person name="Liu Y."/>
            <person name="Li H."/>
            <person name="Ning X."/>
            <person name="Lin Y."/>
            <person name="Zhao L."/>
            <person name="Xing Q."/>
            <person name="Dou J."/>
            <person name="Li Y."/>
            <person name="Mao J."/>
            <person name="Guo H."/>
            <person name="Dou H."/>
            <person name="Li T."/>
            <person name="Mu C."/>
            <person name="Jiang W."/>
            <person name="Fu Q."/>
            <person name="Fu X."/>
            <person name="Miao Y."/>
            <person name="Liu J."/>
            <person name="Yu Q."/>
            <person name="Li R."/>
            <person name="Liao H."/>
            <person name="Li X."/>
            <person name="Kong Y."/>
            <person name="Jiang Z."/>
            <person name="Chourrout D."/>
            <person name="Li R."/>
            <person name="Bao Z."/>
        </authorList>
    </citation>
    <scope>NUCLEOTIDE SEQUENCE [LARGE SCALE GENOMIC DNA]</scope>
    <source>
        <strain evidence="4 5">PY_sf001</strain>
    </source>
</reference>
<comment type="similarity">
    <text evidence="1">Belongs to the class I-like SAM-binding methyltransferase superfamily. EEF2KMT family.</text>
</comment>
<keyword evidence="5" id="KW-1185">Reference proteome</keyword>
<dbReference type="PANTHER" id="PTHR14614:SF130">
    <property type="entry name" value="PROTEIN-LYSINE N-METHYLTRANSFERASE EEF2KMT"/>
    <property type="match status" value="1"/>
</dbReference>
<dbReference type="Proteomes" id="UP000242188">
    <property type="component" value="Unassembled WGS sequence"/>
</dbReference>